<dbReference type="Proteomes" id="UP000770717">
    <property type="component" value="Unassembled WGS sequence"/>
</dbReference>
<proteinExistence type="predicted"/>
<dbReference type="EMBL" id="WNTK01001238">
    <property type="protein sequence ID" value="KAG9467689.1"/>
    <property type="molecule type" value="Genomic_DNA"/>
</dbReference>
<accession>A0A8J6JXE4</accession>
<evidence type="ECO:0000313" key="2">
    <source>
        <dbReference type="Proteomes" id="UP000770717"/>
    </source>
</evidence>
<organism evidence="1 2">
    <name type="scientific">Eleutherodactylus coqui</name>
    <name type="common">Puerto Rican coqui</name>
    <dbReference type="NCBI Taxonomy" id="57060"/>
    <lineage>
        <taxon>Eukaryota</taxon>
        <taxon>Metazoa</taxon>
        <taxon>Chordata</taxon>
        <taxon>Craniata</taxon>
        <taxon>Vertebrata</taxon>
        <taxon>Euteleostomi</taxon>
        <taxon>Amphibia</taxon>
        <taxon>Batrachia</taxon>
        <taxon>Anura</taxon>
        <taxon>Neobatrachia</taxon>
        <taxon>Hyloidea</taxon>
        <taxon>Eleutherodactylidae</taxon>
        <taxon>Eleutherodactylinae</taxon>
        <taxon>Eleutherodactylus</taxon>
        <taxon>Eleutherodactylus</taxon>
    </lineage>
</organism>
<dbReference type="AlphaFoldDB" id="A0A8J6JXE4"/>
<reference evidence="1" key="1">
    <citation type="thesis" date="2020" institute="ProQuest LLC" country="789 East Eisenhower Parkway, Ann Arbor, MI, USA">
        <title>Comparative Genomics and Chromosome Evolution.</title>
        <authorList>
            <person name="Mudd A.B."/>
        </authorList>
    </citation>
    <scope>NUCLEOTIDE SEQUENCE</scope>
    <source>
        <strain evidence="1">HN-11 Male</strain>
        <tissue evidence="1">Kidney and liver</tissue>
    </source>
</reference>
<name>A0A8J6JXE4_ELECQ</name>
<keyword evidence="2" id="KW-1185">Reference proteome</keyword>
<evidence type="ECO:0000313" key="1">
    <source>
        <dbReference type="EMBL" id="KAG9467689.1"/>
    </source>
</evidence>
<protein>
    <submittedName>
        <fullName evidence="1">Uncharacterized protein</fullName>
    </submittedName>
</protein>
<comment type="caution">
    <text evidence="1">The sequence shown here is derived from an EMBL/GenBank/DDBJ whole genome shotgun (WGS) entry which is preliminary data.</text>
</comment>
<gene>
    <name evidence="1" type="ORF">GDO78_014463</name>
</gene>
<sequence length="89" mass="10559">MMIILRQPLNDATQRRNITMEDKAPMIHIAHGPRQFLVYIWPLIVHECDSKQVYRSYASWRTCEVIDSDTVTWKCYLVMYMLCFLGGVF</sequence>